<dbReference type="EMBL" id="RQGF01000038">
    <property type="protein sequence ID" value="TGL58517.1"/>
    <property type="molecule type" value="Genomic_DNA"/>
</dbReference>
<dbReference type="Proteomes" id="UP000297762">
    <property type="component" value="Unassembled WGS sequence"/>
</dbReference>
<reference evidence="1" key="1">
    <citation type="journal article" date="2019" name="PLoS Negl. Trop. Dis.">
        <title>Revisiting the worldwide diversity of Leptospira species in the environment.</title>
        <authorList>
            <person name="Vincent A.T."/>
            <person name="Schiettekatte O."/>
            <person name="Bourhy P."/>
            <person name="Veyrier F.J."/>
            <person name="Picardeau M."/>
        </authorList>
    </citation>
    <scope>NUCLEOTIDE SEQUENCE [LARGE SCALE GENOMIC DNA]</scope>
    <source>
        <strain evidence="1">201702455</strain>
    </source>
</reference>
<evidence type="ECO:0000313" key="1">
    <source>
        <dbReference type="EMBL" id="TGL58517.1"/>
    </source>
</evidence>
<dbReference type="InterPro" id="IPR021857">
    <property type="entry name" value="DUF3467"/>
</dbReference>
<keyword evidence="2" id="KW-1185">Reference proteome</keyword>
<evidence type="ECO:0008006" key="3">
    <source>
        <dbReference type="Google" id="ProtNLM"/>
    </source>
</evidence>
<dbReference type="Pfam" id="PF11950">
    <property type="entry name" value="DUF3467"/>
    <property type="match status" value="1"/>
</dbReference>
<organism evidence="1 2">
    <name type="scientific">Leptospira sarikeiensis</name>
    <dbReference type="NCBI Taxonomy" id="2484943"/>
    <lineage>
        <taxon>Bacteria</taxon>
        <taxon>Pseudomonadati</taxon>
        <taxon>Spirochaetota</taxon>
        <taxon>Spirochaetia</taxon>
        <taxon>Leptospirales</taxon>
        <taxon>Leptospiraceae</taxon>
        <taxon>Leptospira</taxon>
    </lineage>
</organism>
<name>A0A4R9K2Y4_9LEPT</name>
<dbReference type="AlphaFoldDB" id="A0A4R9K2Y4"/>
<comment type="caution">
    <text evidence="1">The sequence shown here is derived from an EMBL/GenBank/DDBJ whole genome shotgun (WGS) entry which is preliminary data.</text>
</comment>
<evidence type="ECO:0000313" key="2">
    <source>
        <dbReference type="Proteomes" id="UP000297762"/>
    </source>
</evidence>
<protein>
    <recommendedName>
        <fullName evidence="3">DUF3467 domain-containing protein</fullName>
    </recommendedName>
</protein>
<gene>
    <name evidence="1" type="ORF">EHQ64_18585</name>
</gene>
<accession>A0A4R9K2Y4</accession>
<dbReference type="RefSeq" id="WP_135651302.1">
    <property type="nucleotide sequence ID" value="NZ_RQGF01000038.1"/>
</dbReference>
<proteinExistence type="predicted"/>
<sequence>MANKKDQEQSLEIQATAPEFYTNAVMIFVSAFEVELQNQLVDSQKNVKGAINIHMSPQTAWTLAKELNRQMDNYEKAYGPISLPADIKKRYD</sequence>